<sequence length="84" mass="9163">MVRCPLSGCVSWKWMPTMPLTSTGRCTSRAASRPSTFGTWTTALRAWCSSRRVATAPRKSWAVGTPSTSLKSRRNQAAGMHTTS</sequence>
<organism evidence="2">
    <name type="scientific">Rhipicephalus appendiculatus</name>
    <name type="common">Brown ear tick</name>
    <dbReference type="NCBI Taxonomy" id="34631"/>
    <lineage>
        <taxon>Eukaryota</taxon>
        <taxon>Metazoa</taxon>
        <taxon>Ecdysozoa</taxon>
        <taxon>Arthropoda</taxon>
        <taxon>Chelicerata</taxon>
        <taxon>Arachnida</taxon>
        <taxon>Acari</taxon>
        <taxon>Parasitiformes</taxon>
        <taxon>Ixodida</taxon>
        <taxon>Ixodoidea</taxon>
        <taxon>Ixodidae</taxon>
        <taxon>Rhipicephalinae</taxon>
        <taxon>Rhipicephalus</taxon>
        <taxon>Rhipicephalus</taxon>
    </lineage>
</organism>
<reference evidence="2" key="1">
    <citation type="journal article" date="2016" name="Ticks Tick Borne Dis.">
        <title>De novo assembly and annotation of the salivary gland transcriptome of Rhipicephalus appendiculatus male and female ticks during blood feeding.</title>
        <authorList>
            <person name="de Castro M.H."/>
            <person name="de Klerk D."/>
            <person name="Pienaar R."/>
            <person name="Latif A.A."/>
            <person name="Rees D.J."/>
            <person name="Mans B.J."/>
        </authorList>
    </citation>
    <scope>NUCLEOTIDE SEQUENCE</scope>
    <source>
        <tissue evidence="2">Salivary glands</tissue>
    </source>
</reference>
<evidence type="ECO:0000256" key="1">
    <source>
        <dbReference type="SAM" id="MobiDB-lite"/>
    </source>
</evidence>
<dbReference type="EMBL" id="GEDV01009169">
    <property type="protein sequence ID" value="JAP79388.1"/>
    <property type="molecule type" value="Transcribed_RNA"/>
</dbReference>
<feature type="region of interest" description="Disordered" evidence="1">
    <location>
        <begin position="58"/>
        <end position="84"/>
    </location>
</feature>
<name>A0A131YLF6_RHIAP</name>
<evidence type="ECO:0000313" key="2">
    <source>
        <dbReference type="EMBL" id="JAP79388.1"/>
    </source>
</evidence>
<protein>
    <submittedName>
        <fullName evidence="2">Capping protein (Actin filament) muscle Z-line, beta</fullName>
    </submittedName>
</protein>
<proteinExistence type="predicted"/>
<dbReference type="AlphaFoldDB" id="A0A131YLF6"/>
<accession>A0A131YLF6</accession>